<sequence length="146" mass="15612">MDNKDKEPEEEEEAKRAVVLGPSPQVWRRSSLYLPVPYSLPPASGVEQVQRHERQRRAAGLGAVSRTVLLGNLVLQQGLGAAAGCSRRGVQQGERRAAGAAGAWSSGGGGVQQVQQGRAATAGCSRGLERGGVGQRRRDFVQWRRA</sequence>
<feature type="region of interest" description="Disordered" evidence="1">
    <location>
        <begin position="96"/>
        <end position="135"/>
    </location>
</feature>
<evidence type="ECO:0000313" key="4">
    <source>
        <dbReference type="Proteomes" id="UP000008810"/>
    </source>
</evidence>
<evidence type="ECO:0000313" key="3">
    <source>
        <dbReference type="EnsemblPlants" id="PNT75342"/>
    </source>
</evidence>
<organism evidence="2">
    <name type="scientific">Brachypodium distachyon</name>
    <name type="common">Purple false brome</name>
    <name type="synonym">Trachynia distachya</name>
    <dbReference type="NCBI Taxonomy" id="15368"/>
    <lineage>
        <taxon>Eukaryota</taxon>
        <taxon>Viridiplantae</taxon>
        <taxon>Streptophyta</taxon>
        <taxon>Embryophyta</taxon>
        <taxon>Tracheophyta</taxon>
        <taxon>Spermatophyta</taxon>
        <taxon>Magnoliopsida</taxon>
        <taxon>Liliopsida</taxon>
        <taxon>Poales</taxon>
        <taxon>Poaceae</taxon>
        <taxon>BOP clade</taxon>
        <taxon>Pooideae</taxon>
        <taxon>Stipodae</taxon>
        <taxon>Brachypodieae</taxon>
        <taxon>Brachypodium</taxon>
    </lineage>
</organism>
<protein>
    <submittedName>
        <fullName evidence="2 3">Uncharacterized protein</fullName>
    </submittedName>
</protein>
<dbReference type="EMBL" id="CM000880">
    <property type="protein sequence ID" value="PNT75342.1"/>
    <property type="molecule type" value="Genomic_DNA"/>
</dbReference>
<reference evidence="2 3" key="1">
    <citation type="journal article" date="2010" name="Nature">
        <title>Genome sequencing and analysis of the model grass Brachypodium distachyon.</title>
        <authorList>
            <consortium name="International Brachypodium Initiative"/>
        </authorList>
    </citation>
    <scope>NUCLEOTIDE SEQUENCE [LARGE SCALE GENOMIC DNA]</scope>
    <source>
        <strain evidence="2 3">Bd21</strain>
    </source>
</reference>
<reference evidence="2" key="2">
    <citation type="submission" date="2017-06" db="EMBL/GenBank/DDBJ databases">
        <title>WGS assembly of Brachypodium distachyon.</title>
        <authorList>
            <consortium name="The International Brachypodium Initiative"/>
            <person name="Lucas S."/>
            <person name="Harmon-Smith M."/>
            <person name="Lail K."/>
            <person name="Tice H."/>
            <person name="Grimwood J."/>
            <person name="Bruce D."/>
            <person name="Barry K."/>
            <person name="Shu S."/>
            <person name="Lindquist E."/>
            <person name="Wang M."/>
            <person name="Pitluck S."/>
            <person name="Vogel J.P."/>
            <person name="Garvin D.F."/>
            <person name="Mockler T.C."/>
            <person name="Schmutz J."/>
            <person name="Rokhsar D."/>
            <person name="Bevan M.W."/>
        </authorList>
    </citation>
    <scope>NUCLEOTIDE SEQUENCE</scope>
    <source>
        <strain evidence="2">Bd21</strain>
    </source>
</reference>
<evidence type="ECO:0000313" key="2">
    <source>
        <dbReference type="EMBL" id="PNT75342.1"/>
    </source>
</evidence>
<evidence type="ECO:0000256" key="1">
    <source>
        <dbReference type="SAM" id="MobiDB-lite"/>
    </source>
</evidence>
<name>A0A2K2DM40_BRADI</name>
<dbReference type="InParanoid" id="A0A2K2DM40"/>
<feature type="compositionally biased region" description="Low complexity" evidence="1">
    <location>
        <begin position="112"/>
        <end position="123"/>
    </location>
</feature>
<feature type="region of interest" description="Disordered" evidence="1">
    <location>
        <begin position="1"/>
        <end position="20"/>
    </location>
</feature>
<dbReference type="Gramene" id="PNT75342">
    <property type="protein sequence ID" value="PNT75342"/>
    <property type="gene ID" value="BRADI_1g30500v3"/>
</dbReference>
<dbReference type="EnsemblPlants" id="PNT75342">
    <property type="protein sequence ID" value="PNT75342"/>
    <property type="gene ID" value="BRADI_1g30500v3"/>
</dbReference>
<keyword evidence="4" id="KW-1185">Reference proteome</keyword>
<accession>A0A2K2DM40</accession>
<dbReference type="AlphaFoldDB" id="A0A2K2DM40"/>
<proteinExistence type="predicted"/>
<dbReference type="Proteomes" id="UP000008810">
    <property type="component" value="Chromosome 1"/>
</dbReference>
<reference evidence="3" key="3">
    <citation type="submission" date="2018-08" db="UniProtKB">
        <authorList>
            <consortium name="EnsemblPlants"/>
        </authorList>
    </citation>
    <scope>IDENTIFICATION</scope>
    <source>
        <strain evidence="3">cv. Bd21</strain>
    </source>
</reference>
<gene>
    <name evidence="2" type="ORF">BRADI_1g30500v3</name>
</gene>